<dbReference type="AlphaFoldDB" id="A1ATA0"/>
<dbReference type="KEGG" id="ppd:Ppro_2973"/>
<gene>
    <name evidence="12" type="ordered locus">Ppro_2973</name>
</gene>
<dbReference type="HOGENOM" id="CLU_007383_1_10_7"/>
<comment type="similarity">
    <text evidence="4 10">Belongs to the NAD(P)-dependent epimerase/dehydratase family.</text>
</comment>
<dbReference type="Proteomes" id="UP000006732">
    <property type="component" value="Chromosome"/>
</dbReference>
<dbReference type="CDD" id="cd05247">
    <property type="entry name" value="UDP_G4E_1_SDR_e"/>
    <property type="match status" value="1"/>
</dbReference>
<keyword evidence="9 10" id="KW-0119">Carbohydrate metabolism</keyword>
<evidence type="ECO:0000256" key="2">
    <source>
        <dbReference type="ARBA" id="ARBA00001911"/>
    </source>
</evidence>
<reference evidence="12 13" key="1">
    <citation type="submission" date="2006-10" db="EMBL/GenBank/DDBJ databases">
        <title>Complete sequence of chromosome of Pelobacter propionicus DSM 2379.</title>
        <authorList>
            <consortium name="US DOE Joint Genome Institute"/>
            <person name="Copeland A."/>
            <person name="Lucas S."/>
            <person name="Lapidus A."/>
            <person name="Barry K."/>
            <person name="Detter J.C."/>
            <person name="Glavina del Rio T."/>
            <person name="Hammon N."/>
            <person name="Israni S."/>
            <person name="Dalin E."/>
            <person name="Tice H."/>
            <person name="Pitluck S."/>
            <person name="Saunders E."/>
            <person name="Brettin T."/>
            <person name="Bruce D."/>
            <person name="Han C."/>
            <person name="Tapia R."/>
            <person name="Schmutz J."/>
            <person name="Larimer F."/>
            <person name="Land M."/>
            <person name="Hauser L."/>
            <person name="Kyrpides N."/>
            <person name="Kim E."/>
            <person name="Lovley D."/>
            <person name="Richardson P."/>
        </authorList>
    </citation>
    <scope>NUCLEOTIDE SEQUENCE [LARGE SCALE GENOMIC DNA]</scope>
    <source>
        <strain evidence="13">DSM 2379 / NBRC 103807 / OttBd1</strain>
    </source>
</reference>
<evidence type="ECO:0000256" key="3">
    <source>
        <dbReference type="ARBA" id="ARBA00004947"/>
    </source>
</evidence>
<evidence type="ECO:0000256" key="1">
    <source>
        <dbReference type="ARBA" id="ARBA00000083"/>
    </source>
</evidence>
<evidence type="ECO:0000256" key="5">
    <source>
        <dbReference type="ARBA" id="ARBA00013189"/>
    </source>
</evidence>
<evidence type="ECO:0000256" key="10">
    <source>
        <dbReference type="RuleBase" id="RU366046"/>
    </source>
</evidence>
<keyword evidence="8 10" id="KW-0413">Isomerase</keyword>
<evidence type="ECO:0000256" key="6">
    <source>
        <dbReference type="ARBA" id="ARBA00018569"/>
    </source>
</evidence>
<dbReference type="PANTHER" id="PTHR43725:SF53">
    <property type="entry name" value="UDP-ARABINOSE 4-EPIMERASE 1"/>
    <property type="match status" value="1"/>
</dbReference>
<evidence type="ECO:0000313" key="12">
    <source>
        <dbReference type="EMBL" id="ABL00571.1"/>
    </source>
</evidence>
<dbReference type="EMBL" id="CP000482">
    <property type="protein sequence ID" value="ABL00571.1"/>
    <property type="molecule type" value="Genomic_DNA"/>
</dbReference>
<comment type="catalytic activity">
    <reaction evidence="1 10">
        <text>UDP-alpha-D-glucose = UDP-alpha-D-galactose</text>
        <dbReference type="Rhea" id="RHEA:22168"/>
        <dbReference type="ChEBI" id="CHEBI:58885"/>
        <dbReference type="ChEBI" id="CHEBI:66914"/>
        <dbReference type="EC" id="5.1.3.2"/>
    </reaction>
</comment>
<dbReference type="Gene3D" id="3.40.50.720">
    <property type="entry name" value="NAD(P)-binding Rossmann-like Domain"/>
    <property type="match status" value="1"/>
</dbReference>
<dbReference type="Pfam" id="PF01370">
    <property type="entry name" value="Epimerase"/>
    <property type="match status" value="1"/>
</dbReference>
<dbReference type="InterPro" id="IPR005886">
    <property type="entry name" value="UDP_G4E"/>
</dbReference>
<comment type="subunit">
    <text evidence="10">Homodimer.</text>
</comment>
<evidence type="ECO:0000313" key="13">
    <source>
        <dbReference type="Proteomes" id="UP000006732"/>
    </source>
</evidence>
<feature type="domain" description="NAD-dependent epimerase/dehydratase" evidence="11">
    <location>
        <begin position="5"/>
        <end position="254"/>
    </location>
</feature>
<dbReference type="Gene3D" id="3.90.25.10">
    <property type="entry name" value="UDP-galactose 4-epimerase, domain 1"/>
    <property type="match status" value="1"/>
</dbReference>
<evidence type="ECO:0000256" key="9">
    <source>
        <dbReference type="ARBA" id="ARBA00023277"/>
    </source>
</evidence>
<keyword evidence="13" id="KW-1185">Reference proteome</keyword>
<proteinExistence type="inferred from homology"/>
<dbReference type="UniPathway" id="UPA00214"/>
<sequence length="331" mass="36185">MSETILVTGGCGYIGSHVVRQLSESGHRVVVYDNLSTGFPNALVNGEELILADLSDTAALNDAFQSHRFSTVLHFAAAIIAPESVSLPLKYYGNNTRNTLGLLETCVRHRVKRFIFSSTAAVYGFPEGGVAAEESVLAPINPYGTSKLMSEWMLRDTCAAHDMKYVALRYFNVAGADPLARMGQRTPEATHLIKVACQAALGMRERIAIYGTDYPTPDGTGVRDYIHIEDLASAHLHALTYLEQGGEPTAMNVGYGRGSSVREVLNLVKEVSGVDFRVVEEDRRPGDPASLVARAERIGELTGWKPRHNDLRGIIADAWRWESKLAALPKQ</sequence>
<dbReference type="GO" id="GO:0033499">
    <property type="term" value="P:galactose catabolic process via UDP-galactose, Leloir pathway"/>
    <property type="evidence" value="ECO:0007669"/>
    <property type="project" value="TreeGrafter"/>
</dbReference>
<keyword evidence="7 10" id="KW-0520">NAD</keyword>
<evidence type="ECO:0000256" key="4">
    <source>
        <dbReference type="ARBA" id="ARBA00007637"/>
    </source>
</evidence>
<dbReference type="PANTHER" id="PTHR43725">
    <property type="entry name" value="UDP-GLUCOSE 4-EPIMERASE"/>
    <property type="match status" value="1"/>
</dbReference>
<dbReference type="NCBIfam" id="TIGR01179">
    <property type="entry name" value="galE"/>
    <property type="match status" value="1"/>
</dbReference>
<dbReference type="SUPFAM" id="SSF51735">
    <property type="entry name" value="NAD(P)-binding Rossmann-fold domains"/>
    <property type="match status" value="1"/>
</dbReference>
<organism evidence="12 13">
    <name type="scientific">Pelobacter propionicus (strain DSM 2379 / NBRC 103807 / OttBd1)</name>
    <dbReference type="NCBI Taxonomy" id="338966"/>
    <lineage>
        <taxon>Bacteria</taxon>
        <taxon>Pseudomonadati</taxon>
        <taxon>Thermodesulfobacteriota</taxon>
        <taxon>Desulfuromonadia</taxon>
        <taxon>Desulfuromonadales</taxon>
        <taxon>Desulfuromonadaceae</taxon>
        <taxon>Pelobacter</taxon>
    </lineage>
</organism>
<dbReference type="STRING" id="338966.Ppro_2973"/>
<name>A1ATA0_PELPD</name>
<evidence type="ECO:0000256" key="7">
    <source>
        <dbReference type="ARBA" id="ARBA00023027"/>
    </source>
</evidence>
<dbReference type="InterPro" id="IPR036291">
    <property type="entry name" value="NAD(P)-bd_dom_sf"/>
</dbReference>
<protein>
    <recommendedName>
        <fullName evidence="6 10">UDP-glucose 4-epimerase</fullName>
        <ecNumber evidence="5 10">5.1.3.2</ecNumber>
    </recommendedName>
</protein>
<dbReference type="InterPro" id="IPR001509">
    <property type="entry name" value="Epimerase_deHydtase"/>
</dbReference>
<dbReference type="RefSeq" id="WP_011736806.1">
    <property type="nucleotide sequence ID" value="NC_008609.1"/>
</dbReference>
<dbReference type="EC" id="5.1.3.2" evidence="5 10"/>
<evidence type="ECO:0000259" key="11">
    <source>
        <dbReference type="Pfam" id="PF01370"/>
    </source>
</evidence>
<comment type="pathway">
    <text evidence="3 10">Carbohydrate metabolism; galactose metabolism.</text>
</comment>
<dbReference type="eggNOG" id="COG1087">
    <property type="taxonomic scope" value="Bacteria"/>
</dbReference>
<accession>A1ATA0</accession>
<dbReference type="GO" id="GO:0003978">
    <property type="term" value="F:UDP-glucose 4-epimerase activity"/>
    <property type="evidence" value="ECO:0007669"/>
    <property type="project" value="UniProtKB-UniRule"/>
</dbReference>
<comment type="cofactor">
    <cofactor evidence="2 10">
        <name>NAD(+)</name>
        <dbReference type="ChEBI" id="CHEBI:57540"/>
    </cofactor>
</comment>
<evidence type="ECO:0000256" key="8">
    <source>
        <dbReference type="ARBA" id="ARBA00023235"/>
    </source>
</evidence>